<accession>A0A5B7K3Y9</accession>
<name>A0A5B7K3Y9_PORTR</name>
<gene>
    <name evidence="1" type="ORF">E2C01_097228</name>
</gene>
<reference evidence="1 2" key="1">
    <citation type="submission" date="2019-05" db="EMBL/GenBank/DDBJ databases">
        <title>Another draft genome of Portunus trituberculatus and its Hox gene families provides insights of decapod evolution.</title>
        <authorList>
            <person name="Jeong J.-H."/>
            <person name="Song I."/>
            <person name="Kim S."/>
            <person name="Choi T."/>
            <person name="Kim D."/>
            <person name="Ryu S."/>
            <person name="Kim W."/>
        </authorList>
    </citation>
    <scope>NUCLEOTIDE SEQUENCE [LARGE SCALE GENOMIC DNA]</scope>
    <source>
        <tissue evidence="1">Muscle</tissue>
    </source>
</reference>
<comment type="caution">
    <text evidence="1">The sequence shown here is derived from an EMBL/GenBank/DDBJ whole genome shotgun (WGS) entry which is preliminary data.</text>
</comment>
<dbReference type="EMBL" id="VSRR010128181">
    <property type="protein sequence ID" value="MPD01690.1"/>
    <property type="molecule type" value="Genomic_DNA"/>
</dbReference>
<organism evidence="1 2">
    <name type="scientific">Portunus trituberculatus</name>
    <name type="common">Swimming crab</name>
    <name type="synonym">Neptunus trituberculatus</name>
    <dbReference type="NCBI Taxonomy" id="210409"/>
    <lineage>
        <taxon>Eukaryota</taxon>
        <taxon>Metazoa</taxon>
        <taxon>Ecdysozoa</taxon>
        <taxon>Arthropoda</taxon>
        <taxon>Crustacea</taxon>
        <taxon>Multicrustacea</taxon>
        <taxon>Malacostraca</taxon>
        <taxon>Eumalacostraca</taxon>
        <taxon>Eucarida</taxon>
        <taxon>Decapoda</taxon>
        <taxon>Pleocyemata</taxon>
        <taxon>Brachyura</taxon>
        <taxon>Eubrachyura</taxon>
        <taxon>Portunoidea</taxon>
        <taxon>Portunidae</taxon>
        <taxon>Portuninae</taxon>
        <taxon>Portunus</taxon>
    </lineage>
</organism>
<evidence type="ECO:0000313" key="2">
    <source>
        <dbReference type="Proteomes" id="UP000324222"/>
    </source>
</evidence>
<proteinExistence type="predicted"/>
<sequence length="59" mass="6524">MLRPNATQRNITSHLKPSVLGANSRKRPLLTLAWKCGRDVQDVVGGGKSISGVWNEMYD</sequence>
<dbReference type="AlphaFoldDB" id="A0A5B7K3Y9"/>
<keyword evidence="2" id="KW-1185">Reference proteome</keyword>
<evidence type="ECO:0000313" key="1">
    <source>
        <dbReference type="EMBL" id="MPD01690.1"/>
    </source>
</evidence>
<dbReference type="Proteomes" id="UP000324222">
    <property type="component" value="Unassembled WGS sequence"/>
</dbReference>
<protein>
    <submittedName>
        <fullName evidence="1">Uncharacterized protein</fullName>
    </submittedName>
</protein>